<accession>A0A934TM63</accession>
<reference evidence="2" key="2">
    <citation type="journal article" date="2020" name="Microorganisms">
        <title>Osmotic Adaptation and Compatible Solute Biosynthesis of Phototrophic Bacteria as Revealed from Genome Analyses.</title>
        <authorList>
            <person name="Imhoff J.F."/>
            <person name="Rahn T."/>
            <person name="Kunzel S."/>
            <person name="Keller A."/>
            <person name="Neulinger S.C."/>
        </authorList>
    </citation>
    <scope>NUCLEOTIDE SEQUENCE</scope>
    <source>
        <strain evidence="2">LMG 28126</strain>
    </source>
</reference>
<dbReference type="Proteomes" id="UP000706333">
    <property type="component" value="Unassembled WGS sequence"/>
</dbReference>
<evidence type="ECO:0000313" key="2">
    <source>
        <dbReference type="EMBL" id="MBK5928417.1"/>
    </source>
</evidence>
<dbReference type="AlphaFoldDB" id="A0A934TM63"/>
<dbReference type="EMBL" id="NHSD01000303">
    <property type="protein sequence ID" value="MBK5928417.1"/>
    <property type="molecule type" value="Genomic_DNA"/>
</dbReference>
<feature type="region of interest" description="Disordered" evidence="1">
    <location>
        <begin position="54"/>
        <end position="73"/>
    </location>
</feature>
<protein>
    <submittedName>
        <fullName evidence="2">Uncharacterized protein</fullName>
    </submittedName>
</protein>
<proteinExistence type="predicted"/>
<dbReference type="InterPro" id="IPR045386">
    <property type="entry name" value="DUF6525"/>
</dbReference>
<evidence type="ECO:0000256" key="1">
    <source>
        <dbReference type="SAM" id="MobiDB-lite"/>
    </source>
</evidence>
<comment type="caution">
    <text evidence="2">The sequence shown here is derived from an EMBL/GenBank/DDBJ whole genome shotgun (WGS) entry which is preliminary data.</text>
</comment>
<sequence>MRAFDRLPPDLRAWLHGAALPWSPRSALRLWRRALADTGDPAAARARMDAAEARTLARDSLVPRPTAGDGPHA</sequence>
<evidence type="ECO:0000313" key="3">
    <source>
        <dbReference type="Proteomes" id="UP000706333"/>
    </source>
</evidence>
<dbReference type="Pfam" id="PF20135">
    <property type="entry name" value="DUF6525"/>
    <property type="match status" value="1"/>
</dbReference>
<organism evidence="2 3">
    <name type="scientific">Rhodobaculum claviforme</name>
    <dbReference type="NCBI Taxonomy" id="1549854"/>
    <lineage>
        <taxon>Bacteria</taxon>
        <taxon>Pseudomonadati</taxon>
        <taxon>Pseudomonadota</taxon>
        <taxon>Alphaproteobacteria</taxon>
        <taxon>Rhodobacterales</taxon>
        <taxon>Paracoccaceae</taxon>
        <taxon>Rhodobaculum</taxon>
    </lineage>
</organism>
<reference evidence="2" key="1">
    <citation type="submission" date="2017-05" db="EMBL/GenBank/DDBJ databases">
        <authorList>
            <person name="Imhoff J.F."/>
            <person name="Rahn T."/>
            <person name="Kuenzel S."/>
            <person name="Neulinger S.C."/>
        </authorList>
    </citation>
    <scope>NUCLEOTIDE SEQUENCE</scope>
    <source>
        <strain evidence="2">LMG 28126</strain>
    </source>
</reference>
<name>A0A934TM63_9RHOB</name>
<gene>
    <name evidence="2" type="ORF">CCR87_13925</name>
</gene>
<keyword evidence="3" id="KW-1185">Reference proteome</keyword>